<evidence type="ECO:0000313" key="9">
    <source>
        <dbReference type="EMBL" id="ABV80346.1"/>
    </source>
</evidence>
<evidence type="ECO:0000256" key="3">
    <source>
        <dbReference type="ARBA" id="ARBA00022723"/>
    </source>
</evidence>
<feature type="binding site" description="axial binding residue" evidence="6">
    <location>
        <position position="428"/>
    </location>
    <ligand>
        <name>heme</name>
        <dbReference type="ChEBI" id="CHEBI:30413"/>
    </ligand>
    <ligandPart>
        <name>Fe</name>
        <dbReference type="ChEBI" id="CHEBI:18248"/>
    </ligandPart>
</feature>
<dbReference type="GO" id="GO:0020037">
    <property type="term" value="F:heme binding"/>
    <property type="evidence" value="ECO:0007669"/>
    <property type="project" value="InterPro"/>
</dbReference>
<dbReference type="FunFam" id="1.10.630.10:FF:000026">
    <property type="entry name" value="Cytochrome P450 82C4"/>
    <property type="match status" value="1"/>
</dbReference>
<evidence type="ECO:0000256" key="1">
    <source>
        <dbReference type="ARBA" id="ARBA00010617"/>
    </source>
</evidence>
<dbReference type="PROSITE" id="PS00086">
    <property type="entry name" value="CYTOCHROME_P450"/>
    <property type="match status" value="1"/>
</dbReference>
<dbReference type="InterPro" id="IPR017972">
    <property type="entry name" value="Cyt_P450_CS"/>
</dbReference>
<dbReference type="SUPFAM" id="SSF48264">
    <property type="entry name" value="Cytochrome P450"/>
    <property type="match status" value="1"/>
</dbReference>
<dbReference type="GO" id="GO:0016705">
    <property type="term" value="F:oxidoreductase activity, acting on paired donors, with incorporation or reduction of molecular oxygen"/>
    <property type="evidence" value="ECO:0007669"/>
    <property type="project" value="InterPro"/>
</dbReference>
<evidence type="ECO:0000256" key="8">
    <source>
        <dbReference type="SAM" id="SignalP"/>
    </source>
</evidence>
<keyword evidence="8" id="KW-0732">Signal</keyword>
<evidence type="ECO:0000256" key="6">
    <source>
        <dbReference type="PIRSR" id="PIRSR602401-1"/>
    </source>
</evidence>
<dbReference type="GO" id="GO:0004497">
    <property type="term" value="F:monooxygenase activity"/>
    <property type="evidence" value="ECO:0007669"/>
    <property type="project" value="UniProtKB-KW"/>
</dbReference>
<keyword evidence="2 6" id="KW-0349">Heme</keyword>
<dbReference type="PANTHER" id="PTHR47944">
    <property type="entry name" value="CYTOCHROME P450 98A9"/>
    <property type="match status" value="1"/>
</dbReference>
<feature type="signal peptide" evidence="8">
    <location>
        <begin position="1"/>
        <end position="22"/>
    </location>
</feature>
<dbReference type="EMBL" id="EU032592">
    <property type="protein sequence ID" value="ABV80346.1"/>
    <property type="molecule type" value="mRNA"/>
</dbReference>
<name>B2XCI7_SELML</name>
<reference evidence="9" key="1">
    <citation type="journal article" date="2008" name="Proc. Natl. Acad. Sci. U.S.A.">
        <title>Independent origins of syringyl lignin in vascular plants.</title>
        <authorList>
            <person name="Weng J.K."/>
            <person name="Li X."/>
            <person name="Stout J."/>
            <person name="Chapple C."/>
        </authorList>
    </citation>
    <scope>NUCLEOTIDE SEQUENCE</scope>
    <source>
        <strain evidence="9">Smo128.2</strain>
    </source>
</reference>
<comment type="cofactor">
    <cofactor evidence="6">
        <name>heme</name>
        <dbReference type="ChEBI" id="CHEBI:30413"/>
    </cofactor>
</comment>
<evidence type="ECO:0000256" key="5">
    <source>
        <dbReference type="ARBA" id="ARBA00023004"/>
    </source>
</evidence>
<evidence type="ECO:0000256" key="4">
    <source>
        <dbReference type="ARBA" id="ARBA00023002"/>
    </source>
</evidence>
<dbReference type="Gene3D" id="1.10.630.10">
    <property type="entry name" value="Cytochrome P450"/>
    <property type="match status" value="1"/>
</dbReference>
<keyword evidence="7 9" id="KW-0503">Monooxygenase</keyword>
<dbReference type="AlphaFoldDB" id="B2XCI7"/>
<organism evidence="9">
    <name type="scientific">Selaginella moellendorffii</name>
    <name type="common">Spikemoss</name>
    <dbReference type="NCBI Taxonomy" id="88036"/>
    <lineage>
        <taxon>Eukaryota</taxon>
        <taxon>Viridiplantae</taxon>
        <taxon>Streptophyta</taxon>
        <taxon>Embryophyta</taxon>
        <taxon>Tracheophyta</taxon>
        <taxon>Lycopodiopsida</taxon>
        <taxon>Selaginellales</taxon>
        <taxon>Selaginellaceae</taxon>
        <taxon>Selaginella</taxon>
    </lineage>
</organism>
<sequence>MEFLWIGFASFIALVFLKLVSGNRGSRSKSPPSPPGLPILGHLHLLGKLPHQSLQKLSQRHGGLMLVKLGVHNTLVPSTTEAARELLKTQDHVFSSRPRTIAGENFGYGGAGMVWAAYGDHWRSVRKLCTLELLTAKRVEMFQQVRKAEMSMLLKEIQSSQMSSVELTSKLLDLTFNFMTRMVMNRSYSSGSSAERELAVRFKDLITEAFTVAGSNTLADFFPYLGWMDGQAKKICAIHKQLDEYLAKQIVEHRQQPGTNRDFLDMMLARKDLSDTSIKALCLDMIAAGTDTAAVTVEWALAELVNNPAMMLQVQEELKEVVGENRALDETDLPKLTFLQAIVKETLRLHPPGPLSIPHQSIQACELEGYVIPAGTHALVNVYAIARDPRWWDEPLKFDPERFLRQPDIDVRGQSFELLPFGSGRRSCPGILLGTTTVQFVLGSLLHAFDWAAPDGKELDMAEKFGLSVPRASPLRLVPCTRLNPQAYI</sequence>
<feature type="chain" id="PRO_5002785225" evidence="8">
    <location>
        <begin position="23"/>
        <end position="489"/>
    </location>
</feature>
<keyword evidence="3 6" id="KW-0479">Metal-binding</keyword>
<comment type="similarity">
    <text evidence="1 7">Belongs to the cytochrome P450 family.</text>
</comment>
<dbReference type="InterPro" id="IPR001128">
    <property type="entry name" value="Cyt_P450"/>
</dbReference>
<dbReference type="InterPro" id="IPR036396">
    <property type="entry name" value="Cyt_P450_sf"/>
</dbReference>
<proteinExistence type="evidence at transcript level"/>
<evidence type="ECO:0000256" key="2">
    <source>
        <dbReference type="ARBA" id="ARBA00022617"/>
    </source>
</evidence>
<protein>
    <submittedName>
        <fullName evidence="9">Cytochrome P450-dependent monooxygenase</fullName>
    </submittedName>
</protein>
<dbReference type="Pfam" id="PF00067">
    <property type="entry name" value="p450"/>
    <property type="match status" value="1"/>
</dbReference>
<accession>B2XCI7</accession>
<dbReference type="GO" id="GO:0005506">
    <property type="term" value="F:iron ion binding"/>
    <property type="evidence" value="ECO:0007669"/>
    <property type="project" value="InterPro"/>
</dbReference>
<keyword evidence="4 7" id="KW-0560">Oxidoreductase</keyword>
<dbReference type="PRINTS" id="PR00385">
    <property type="entry name" value="P450"/>
</dbReference>
<dbReference type="PRINTS" id="PR00463">
    <property type="entry name" value="EP450I"/>
</dbReference>
<dbReference type="PANTHER" id="PTHR47944:SF16">
    <property type="entry name" value="CYTOCHROME P450 FAMILY 1 SUBFAMILY A POLYPEPTIDE 1"/>
    <property type="match status" value="1"/>
</dbReference>
<dbReference type="CDD" id="cd20618">
    <property type="entry name" value="CYP71_clan"/>
    <property type="match status" value="1"/>
</dbReference>
<dbReference type="InterPro" id="IPR002401">
    <property type="entry name" value="Cyt_P450_E_grp-I"/>
</dbReference>
<keyword evidence="5 6" id="KW-0408">Iron</keyword>
<evidence type="ECO:0000256" key="7">
    <source>
        <dbReference type="RuleBase" id="RU000461"/>
    </source>
</evidence>